<evidence type="ECO:0000259" key="5">
    <source>
        <dbReference type="SMART" id="SM01403"/>
    </source>
</evidence>
<keyword evidence="3 4" id="KW-0687">Ribonucleoprotein</keyword>
<evidence type="ECO:0000256" key="1">
    <source>
        <dbReference type="ARBA" id="ARBA00007102"/>
    </source>
</evidence>
<name>A0A8J7P967_9BACT</name>
<dbReference type="SMART" id="SM01403">
    <property type="entry name" value="Ribosomal_S10"/>
    <property type="match status" value="1"/>
</dbReference>
<dbReference type="AlphaFoldDB" id="A0A8J7P967"/>
<evidence type="ECO:0000256" key="3">
    <source>
        <dbReference type="ARBA" id="ARBA00023274"/>
    </source>
</evidence>
<dbReference type="GO" id="GO:0005840">
    <property type="term" value="C:ribosome"/>
    <property type="evidence" value="ECO:0007669"/>
    <property type="project" value="UniProtKB-KW"/>
</dbReference>
<protein>
    <recommendedName>
        <fullName evidence="4">Small ribosomal subunit protein uS10</fullName>
    </recommendedName>
</protein>
<dbReference type="GO" id="GO:1990904">
    <property type="term" value="C:ribonucleoprotein complex"/>
    <property type="evidence" value="ECO:0007669"/>
    <property type="project" value="UniProtKB-KW"/>
</dbReference>
<dbReference type="InterPro" id="IPR027486">
    <property type="entry name" value="Ribosomal_uS10_dom"/>
</dbReference>
<evidence type="ECO:0000313" key="6">
    <source>
        <dbReference type="EMBL" id="MBN8659497.1"/>
    </source>
</evidence>
<comment type="function">
    <text evidence="4">Involved in the binding of tRNA to the ribosomes.</text>
</comment>
<dbReference type="GO" id="GO:0003735">
    <property type="term" value="F:structural constituent of ribosome"/>
    <property type="evidence" value="ECO:0007669"/>
    <property type="project" value="InterPro"/>
</dbReference>
<dbReference type="PRINTS" id="PR00971">
    <property type="entry name" value="RIBOSOMALS10"/>
</dbReference>
<sequence length="117" mass="13178">MARAKNQKTEGAQGTAKVQRIRIRLKSYDHRLLDKSSDQIVDTAKRTGATVSGPVPLPTKKRVYCVLRSPHVDKKSREHFEIRVHKRLIDINDPTPTTADALMRLDLPAGVDIEVKL</sequence>
<dbReference type="EMBL" id="JAFLCK010000003">
    <property type="protein sequence ID" value="MBN8659497.1"/>
    <property type="molecule type" value="Genomic_DNA"/>
</dbReference>
<organism evidence="6 7">
    <name type="scientific">Candidatus Obscuribacter phosphatis</name>
    <dbReference type="NCBI Taxonomy" id="1906157"/>
    <lineage>
        <taxon>Bacteria</taxon>
        <taxon>Bacillati</taxon>
        <taxon>Candidatus Melainabacteria</taxon>
        <taxon>Candidatus Obscuribacterales</taxon>
        <taxon>Candidatus Obscuribacteraceae</taxon>
        <taxon>Candidatus Obscuribacter</taxon>
    </lineage>
</organism>
<dbReference type="Proteomes" id="UP000664277">
    <property type="component" value="Unassembled WGS sequence"/>
</dbReference>
<dbReference type="NCBIfam" id="NF001861">
    <property type="entry name" value="PRK00596.1"/>
    <property type="match status" value="1"/>
</dbReference>
<dbReference type="NCBIfam" id="TIGR01049">
    <property type="entry name" value="rpsJ_bact"/>
    <property type="match status" value="1"/>
</dbReference>
<dbReference type="PROSITE" id="PS00361">
    <property type="entry name" value="RIBOSOMAL_S10"/>
    <property type="match status" value="1"/>
</dbReference>
<evidence type="ECO:0000256" key="4">
    <source>
        <dbReference type="HAMAP-Rule" id="MF_00508"/>
    </source>
</evidence>
<feature type="domain" description="Small ribosomal subunit protein uS10" evidence="5">
    <location>
        <begin position="22"/>
        <end position="116"/>
    </location>
</feature>
<keyword evidence="2 4" id="KW-0689">Ribosomal protein</keyword>
<gene>
    <name evidence="4 6" type="primary">rpsJ</name>
    <name evidence="6" type="ORF">J0M35_03970</name>
</gene>
<dbReference type="SUPFAM" id="SSF54999">
    <property type="entry name" value="Ribosomal protein S10"/>
    <property type="match status" value="1"/>
</dbReference>
<evidence type="ECO:0000256" key="2">
    <source>
        <dbReference type="ARBA" id="ARBA00022980"/>
    </source>
</evidence>
<dbReference type="FunFam" id="3.30.70.600:FF:000001">
    <property type="entry name" value="30S ribosomal protein S10"/>
    <property type="match status" value="1"/>
</dbReference>
<accession>A0A8J7P967</accession>
<dbReference type="GO" id="GO:0006412">
    <property type="term" value="P:translation"/>
    <property type="evidence" value="ECO:0007669"/>
    <property type="project" value="UniProtKB-UniRule"/>
</dbReference>
<reference evidence="6" key="1">
    <citation type="submission" date="2021-02" db="EMBL/GenBank/DDBJ databases">
        <title>Genome-Resolved Metagenomics of a Microbial Community Performing Photosynthetic Biological Nutrient Removal.</title>
        <authorList>
            <person name="Mcdaniel E.A."/>
        </authorList>
    </citation>
    <scope>NUCLEOTIDE SEQUENCE</scope>
    <source>
        <strain evidence="6">UWPOB_OBS1</strain>
    </source>
</reference>
<comment type="subunit">
    <text evidence="4">Part of the 30S ribosomal subunit.</text>
</comment>
<dbReference type="HAMAP" id="MF_00508">
    <property type="entry name" value="Ribosomal_uS10"/>
    <property type="match status" value="1"/>
</dbReference>
<dbReference type="Gene3D" id="3.30.70.600">
    <property type="entry name" value="Ribosomal protein S10 domain"/>
    <property type="match status" value="1"/>
</dbReference>
<dbReference type="InterPro" id="IPR001848">
    <property type="entry name" value="Ribosomal_uS10"/>
</dbReference>
<evidence type="ECO:0000313" key="7">
    <source>
        <dbReference type="Proteomes" id="UP000664277"/>
    </source>
</evidence>
<dbReference type="InterPro" id="IPR018268">
    <property type="entry name" value="Ribosomal_uS10_CS"/>
</dbReference>
<dbReference type="InterPro" id="IPR036838">
    <property type="entry name" value="Ribosomal_uS10_dom_sf"/>
</dbReference>
<dbReference type="Pfam" id="PF00338">
    <property type="entry name" value="Ribosomal_S10"/>
    <property type="match status" value="1"/>
</dbReference>
<dbReference type="PANTHER" id="PTHR11700">
    <property type="entry name" value="30S RIBOSOMAL PROTEIN S10 FAMILY MEMBER"/>
    <property type="match status" value="1"/>
</dbReference>
<proteinExistence type="inferred from homology"/>
<comment type="caution">
    <text evidence="6">The sequence shown here is derived from an EMBL/GenBank/DDBJ whole genome shotgun (WGS) entry which is preliminary data.</text>
</comment>
<comment type="similarity">
    <text evidence="1 4">Belongs to the universal ribosomal protein uS10 family.</text>
</comment>
<dbReference type="GO" id="GO:0000049">
    <property type="term" value="F:tRNA binding"/>
    <property type="evidence" value="ECO:0007669"/>
    <property type="project" value="UniProtKB-UniRule"/>
</dbReference>